<dbReference type="PROSITE" id="PS51071">
    <property type="entry name" value="HTH_RPIR"/>
    <property type="match status" value="1"/>
</dbReference>
<dbReference type="PANTHER" id="PTHR30514">
    <property type="entry name" value="GLUCOKINASE"/>
    <property type="match status" value="1"/>
</dbReference>
<dbReference type="GO" id="GO:0003700">
    <property type="term" value="F:DNA-binding transcription factor activity"/>
    <property type="evidence" value="ECO:0007669"/>
    <property type="project" value="InterPro"/>
</dbReference>
<dbReference type="EMBL" id="JWHR01000010">
    <property type="protein sequence ID" value="KHS58783.1"/>
    <property type="molecule type" value="Genomic_DNA"/>
</dbReference>
<dbReference type="Proteomes" id="UP000031189">
    <property type="component" value="Unassembled WGS sequence"/>
</dbReference>
<evidence type="ECO:0000256" key="3">
    <source>
        <dbReference type="ARBA" id="ARBA00023163"/>
    </source>
</evidence>
<dbReference type="GO" id="GO:0097367">
    <property type="term" value="F:carbohydrate derivative binding"/>
    <property type="evidence" value="ECO:0007669"/>
    <property type="project" value="InterPro"/>
</dbReference>
<comment type="caution">
    <text evidence="6">The sequence shown here is derived from an EMBL/GenBank/DDBJ whole genome shotgun (WGS) entry which is preliminary data.</text>
</comment>
<organism evidence="6 7">
    <name type="scientific">Terrisporobacter othiniensis</name>
    <dbReference type="NCBI Taxonomy" id="1577792"/>
    <lineage>
        <taxon>Bacteria</taxon>
        <taxon>Bacillati</taxon>
        <taxon>Bacillota</taxon>
        <taxon>Clostridia</taxon>
        <taxon>Peptostreptococcales</taxon>
        <taxon>Peptostreptococcaceae</taxon>
        <taxon>Terrisporobacter</taxon>
    </lineage>
</organism>
<dbReference type="STRING" id="1577792.QX51_00840"/>
<keyword evidence="3" id="KW-0804">Transcription</keyword>
<evidence type="ECO:0000256" key="2">
    <source>
        <dbReference type="ARBA" id="ARBA00023125"/>
    </source>
</evidence>
<evidence type="ECO:0000259" key="4">
    <source>
        <dbReference type="PROSITE" id="PS51071"/>
    </source>
</evidence>
<dbReference type="InterPro" id="IPR000281">
    <property type="entry name" value="HTH_RpiR"/>
</dbReference>
<dbReference type="InterPro" id="IPR009057">
    <property type="entry name" value="Homeodomain-like_sf"/>
</dbReference>
<reference evidence="6 7" key="1">
    <citation type="submission" date="2014-12" db="EMBL/GenBank/DDBJ databases">
        <title>Draft genome sequence of Terrisporobacter sp. 08-306576, isolated from the blood culture of a bacteremia patient.</title>
        <authorList>
            <person name="Lund L.C."/>
            <person name="Sydenham T.V."/>
            <person name="Hogh S.V."/>
            <person name="Skov M.N."/>
            <person name="Kemp M."/>
            <person name="Justesen U.S."/>
        </authorList>
    </citation>
    <scope>NUCLEOTIDE SEQUENCE [LARGE SCALE GENOMIC DNA]</scope>
    <source>
        <strain evidence="6 7">08-306576</strain>
    </source>
</reference>
<evidence type="ECO:0000259" key="5">
    <source>
        <dbReference type="PROSITE" id="PS51464"/>
    </source>
</evidence>
<proteinExistence type="predicted"/>
<name>A0A0B3W199_9FIRM</name>
<dbReference type="GO" id="GO:0003677">
    <property type="term" value="F:DNA binding"/>
    <property type="evidence" value="ECO:0007669"/>
    <property type="project" value="UniProtKB-KW"/>
</dbReference>
<feature type="domain" description="SIS" evidence="5">
    <location>
        <begin position="107"/>
        <end position="250"/>
    </location>
</feature>
<dbReference type="InterPro" id="IPR001347">
    <property type="entry name" value="SIS_dom"/>
</dbReference>
<dbReference type="GO" id="GO:1901135">
    <property type="term" value="P:carbohydrate derivative metabolic process"/>
    <property type="evidence" value="ECO:0007669"/>
    <property type="project" value="InterPro"/>
</dbReference>
<dbReference type="PROSITE" id="PS51464">
    <property type="entry name" value="SIS"/>
    <property type="match status" value="1"/>
</dbReference>
<dbReference type="Pfam" id="PF01380">
    <property type="entry name" value="SIS"/>
    <property type="match status" value="1"/>
</dbReference>
<evidence type="ECO:0000313" key="6">
    <source>
        <dbReference type="EMBL" id="KHS58783.1"/>
    </source>
</evidence>
<dbReference type="SUPFAM" id="SSF53697">
    <property type="entry name" value="SIS domain"/>
    <property type="match status" value="1"/>
</dbReference>
<dbReference type="Gene3D" id="1.10.10.10">
    <property type="entry name" value="Winged helix-like DNA-binding domain superfamily/Winged helix DNA-binding domain"/>
    <property type="match status" value="1"/>
</dbReference>
<feature type="domain" description="HTH rpiR-type" evidence="4">
    <location>
        <begin position="1"/>
        <end position="76"/>
    </location>
</feature>
<dbReference type="Gene3D" id="3.40.50.10490">
    <property type="entry name" value="Glucose-6-phosphate isomerase like protein, domain 1"/>
    <property type="match status" value="1"/>
</dbReference>
<evidence type="ECO:0000313" key="7">
    <source>
        <dbReference type="Proteomes" id="UP000031189"/>
    </source>
</evidence>
<accession>A0A0B3W199</accession>
<dbReference type="InterPro" id="IPR047640">
    <property type="entry name" value="RpiR-like"/>
</dbReference>
<dbReference type="PANTHER" id="PTHR30514:SF21">
    <property type="entry name" value="RPIR-FAMILY TRANSCRIPTIONAL REGULATOR"/>
    <property type="match status" value="1"/>
</dbReference>
<gene>
    <name evidence="6" type="ORF">QX51_00840</name>
</gene>
<sequence length="250" mass="28415">MLIELNKEIMQSLTKTESEIIKFINDNEERMSQLSIVDIAFDTYSSPATVSRAIRKCGVNGFNELRYRLTSKNNDDEIQNMGEIINKSFVEARQVVDRISVKNVLNIINCLAKAKRIYVLARGLTEYVGEEFTLKLQLLGCNAIFIDDPNIMQIKTKNLSSDEVVFIFSLNGETYELIESAKNTNLCGAKVITCCCSETSSLLEHSHYNLIGFKHNHVSIKKFEVSSRVSLFMMSRIIIDYMAANLELEK</sequence>
<keyword evidence="7" id="KW-1185">Reference proteome</keyword>
<dbReference type="CDD" id="cd05013">
    <property type="entry name" value="SIS_RpiR"/>
    <property type="match status" value="1"/>
</dbReference>
<evidence type="ECO:0000256" key="1">
    <source>
        <dbReference type="ARBA" id="ARBA00023015"/>
    </source>
</evidence>
<dbReference type="InterPro" id="IPR035472">
    <property type="entry name" value="RpiR-like_SIS"/>
</dbReference>
<keyword evidence="1" id="KW-0805">Transcription regulation</keyword>
<dbReference type="Pfam" id="PF01418">
    <property type="entry name" value="HTH_6"/>
    <property type="match status" value="1"/>
</dbReference>
<keyword evidence="2" id="KW-0238">DNA-binding</keyword>
<dbReference type="OrthoDB" id="1648815at2"/>
<dbReference type="AlphaFoldDB" id="A0A0B3W199"/>
<dbReference type="InterPro" id="IPR036388">
    <property type="entry name" value="WH-like_DNA-bd_sf"/>
</dbReference>
<dbReference type="RefSeq" id="WP_039678007.1">
    <property type="nucleotide sequence ID" value="NZ_JAWGXO010000020.1"/>
</dbReference>
<dbReference type="InterPro" id="IPR046348">
    <property type="entry name" value="SIS_dom_sf"/>
</dbReference>
<dbReference type="SUPFAM" id="SSF46689">
    <property type="entry name" value="Homeodomain-like"/>
    <property type="match status" value="1"/>
</dbReference>
<protein>
    <submittedName>
        <fullName evidence="6">RpiR family transcriptional regulator</fullName>
    </submittedName>
</protein>